<dbReference type="EMBL" id="GL437987">
    <property type="protein sequence ID" value="EFN69760.1"/>
    <property type="molecule type" value="Genomic_DNA"/>
</dbReference>
<accession>E2A9Z2</accession>
<keyword evidence="2" id="KW-0812">Transmembrane</keyword>
<dbReference type="OMA" id="YEEATLM"/>
<feature type="compositionally biased region" description="Basic and acidic residues" evidence="1">
    <location>
        <begin position="173"/>
        <end position="205"/>
    </location>
</feature>
<dbReference type="InParanoid" id="E2A9Z2"/>
<evidence type="ECO:0000256" key="2">
    <source>
        <dbReference type="SAM" id="Phobius"/>
    </source>
</evidence>
<keyword evidence="2" id="KW-0472">Membrane</keyword>
<keyword evidence="2" id="KW-1133">Transmembrane helix</keyword>
<keyword evidence="4" id="KW-1185">Reference proteome</keyword>
<dbReference type="OrthoDB" id="8196450at2759"/>
<dbReference type="AlphaFoldDB" id="E2A9Z2"/>
<name>E2A9Z2_CAMFO</name>
<reference evidence="3 4" key="1">
    <citation type="journal article" date="2010" name="Science">
        <title>Genomic comparison of the ants Camponotus floridanus and Harpegnathos saltator.</title>
        <authorList>
            <person name="Bonasio R."/>
            <person name="Zhang G."/>
            <person name="Ye C."/>
            <person name="Mutti N.S."/>
            <person name="Fang X."/>
            <person name="Qin N."/>
            <person name="Donahue G."/>
            <person name="Yang P."/>
            <person name="Li Q."/>
            <person name="Li C."/>
            <person name="Zhang P."/>
            <person name="Huang Z."/>
            <person name="Berger S.L."/>
            <person name="Reinberg D."/>
            <person name="Wang J."/>
            <person name="Liebig J."/>
        </authorList>
    </citation>
    <scope>NUCLEOTIDE SEQUENCE [LARGE SCALE GENOMIC DNA]</scope>
    <source>
        <strain evidence="4">C129</strain>
    </source>
</reference>
<feature type="transmembrane region" description="Helical" evidence="2">
    <location>
        <begin position="229"/>
        <end position="255"/>
    </location>
</feature>
<organism evidence="4">
    <name type="scientific">Camponotus floridanus</name>
    <name type="common">Florida carpenter ant</name>
    <dbReference type="NCBI Taxonomy" id="104421"/>
    <lineage>
        <taxon>Eukaryota</taxon>
        <taxon>Metazoa</taxon>
        <taxon>Ecdysozoa</taxon>
        <taxon>Arthropoda</taxon>
        <taxon>Hexapoda</taxon>
        <taxon>Insecta</taxon>
        <taxon>Pterygota</taxon>
        <taxon>Neoptera</taxon>
        <taxon>Endopterygota</taxon>
        <taxon>Hymenoptera</taxon>
        <taxon>Apocrita</taxon>
        <taxon>Aculeata</taxon>
        <taxon>Formicoidea</taxon>
        <taxon>Formicidae</taxon>
        <taxon>Formicinae</taxon>
        <taxon>Camponotus</taxon>
    </lineage>
</organism>
<evidence type="ECO:0000256" key="1">
    <source>
        <dbReference type="SAM" id="MobiDB-lite"/>
    </source>
</evidence>
<proteinExistence type="predicted"/>
<dbReference type="Proteomes" id="UP000000311">
    <property type="component" value="Unassembled WGS sequence"/>
</dbReference>
<feature type="compositionally biased region" description="Basic and acidic residues" evidence="1">
    <location>
        <begin position="145"/>
        <end position="165"/>
    </location>
</feature>
<gene>
    <name evidence="3" type="ORF">EAG_13006</name>
</gene>
<feature type="compositionally biased region" description="Polar residues" evidence="1">
    <location>
        <begin position="111"/>
        <end position="125"/>
    </location>
</feature>
<evidence type="ECO:0000313" key="3">
    <source>
        <dbReference type="EMBL" id="EFN69760.1"/>
    </source>
</evidence>
<feature type="region of interest" description="Disordered" evidence="1">
    <location>
        <begin position="295"/>
        <end position="314"/>
    </location>
</feature>
<sequence length="324" mass="36129">MEEGAAVIWNAVAIILLQKGVNILRKRILDTGYTIETNSSIDLSIESTITSIRRAENEYLAIVSAQDQLIDRNEKITIRVDPESSVRNDKNYPGLNVIKNEFEIASKEQRSTLSNPFENSTTDGQTLRIENHRENKSSSSKTSRIARDREYFLDDRPSENTHAKENVTGSISESKEEGNRDAKEKDLNSMDDVSRESKFFARENSGRQVTNSSLRRSSNRIRFSHNSGAVTAVTMVAIGAIMLLIGPIVIILRILDERKQARKLHALAAAAREDLPPTYEQAVFSSEAPRYSSLALNDDNSLPPSPPPSPTFVFSSHVIKSHST</sequence>
<feature type="region of interest" description="Disordered" evidence="1">
    <location>
        <begin position="109"/>
        <end position="215"/>
    </location>
</feature>
<protein>
    <submittedName>
        <fullName evidence="3">Uncharacterized protein</fullName>
    </submittedName>
</protein>
<evidence type="ECO:0000313" key="4">
    <source>
        <dbReference type="Proteomes" id="UP000000311"/>
    </source>
</evidence>